<dbReference type="Gene3D" id="3.40.50.2300">
    <property type="match status" value="1"/>
</dbReference>
<reference evidence="4 5" key="1">
    <citation type="submission" date="2016-03" db="EMBL/GenBank/DDBJ databases">
        <title>Draft Genome Sequence of the Strain BR 10245 (Bradyrhizobium sp.) isolated from nodules of Centrolobium paraense.</title>
        <authorList>
            <person name="Simoes-Araujo J.L.Sr."/>
            <person name="Barauna A.C."/>
            <person name="Silva K."/>
            <person name="Zilli J.E."/>
        </authorList>
    </citation>
    <scope>NUCLEOTIDE SEQUENCE [LARGE SCALE GENOMIC DNA]</scope>
    <source>
        <strain evidence="4 5">BR 10245</strain>
    </source>
</reference>
<organism evidence="4 5">
    <name type="scientific">Bradyrhizobium centrolobii</name>
    <dbReference type="NCBI Taxonomy" id="1505087"/>
    <lineage>
        <taxon>Bacteria</taxon>
        <taxon>Pseudomonadati</taxon>
        <taxon>Pseudomonadota</taxon>
        <taxon>Alphaproteobacteria</taxon>
        <taxon>Hyphomicrobiales</taxon>
        <taxon>Nitrobacteraceae</taxon>
        <taxon>Bradyrhizobium</taxon>
    </lineage>
</organism>
<dbReference type="PANTHER" id="PTHR44591">
    <property type="entry name" value="STRESS RESPONSE REGULATOR PROTEIN 1"/>
    <property type="match status" value="1"/>
</dbReference>
<dbReference type="InterPro" id="IPR001789">
    <property type="entry name" value="Sig_transdc_resp-reg_receiver"/>
</dbReference>
<dbReference type="InterPro" id="IPR011006">
    <property type="entry name" value="CheY-like_superfamily"/>
</dbReference>
<evidence type="ECO:0000259" key="3">
    <source>
        <dbReference type="PROSITE" id="PS50110"/>
    </source>
</evidence>
<protein>
    <submittedName>
        <fullName evidence="4">Two-component system response regulator</fullName>
    </submittedName>
</protein>
<proteinExistence type="predicted"/>
<dbReference type="GO" id="GO:0000160">
    <property type="term" value="P:phosphorelay signal transduction system"/>
    <property type="evidence" value="ECO:0007669"/>
    <property type="project" value="InterPro"/>
</dbReference>
<keyword evidence="5" id="KW-1185">Reference proteome</keyword>
<dbReference type="EMBL" id="LUUB01000097">
    <property type="protein sequence ID" value="OAF02389.1"/>
    <property type="molecule type" value="Genomic_DNA"/>
</dbReference>
<comment type="caution">
    <text evidence="4">The sequence shown here is derived from an EMBL/GenBank/DDBJ whole genome shotgun (WGS) entry which is preliminary data.</text>
</comment>
<sequence length="128" mass="13701">MSVPSIVSVIDDDPSVRLATNNLLASRGYTVYTFGSAHEFLQSAELNATSCVIADVQMSTMSGVDLLMHMRGLGHLTPFIFMTAFPDDAVRERALKAGAICFLAKPFSTPALLQCLETALSEPGDATM</sequence>
<dbReference type="PROSITE" id="PS50110">
    <property type="entry name" value="RESPONSE_REGULATORY"/>
    <property type="match status" value="1"/>
</dbReference>
<dbReference type="STRING" id="1505087.AYJ54_27010"/>
<dbReference type="SMART" id="SM00448">
    <property type="entry name" value="REC"/>
    <property type="match status" value="1"/>
</dbReference>
<name>A0A176YBP5_9BRAD</name>
<evidence type="ECO:0000313" key="4">
    <source>
        <dbReference type="EMBL" id="OAF02389.1"/>
    </source>
</evidence>
<evidence type="ECO:0000256" key="1">
    <source>
        <dbReference type="ARBA" id="ARBA00022553"/>
    </source>
</evidence>
<accession>A0A176YBP5</accession>
<gene>
    <name evidence="4" type="ORF">AYJ54_27010</name>
</gene>
<keyword evidence="1 2" id="KW-0597">Phosphoprotein</keyword>
<dbReference type="InterPro" id="IPR050595">
    <property type="entry name" value="Bact_response_regulator"/>
</dbReference>
<dbReference type="AlphaFoldDB" id="A0A176YBP5"/>
<dbReference type="PANTHER" id="PTHR44591:SF25">
    <property type="entry name" value="CHEMOTAXIS TWO-COMPONENT RESPONSE REGULATOR"/>
    <property type="match status" value="1"/>
</dbReference>
<evidence type="ECO:0000313" key="5">
    <source>
        <dbReference type="Proteomes" id="UP000076959"/>
    </source>
</evidence>
<dbReference type="SUPFAM" id="SSF52172">
    <property type="entry name" value="CheY-like"/>
    <property type="match status" value="1"/>
</dbReference>
<dbReference type="Pfam" id="PF00072">
    <property type="entry name" value="Response_reg"/>
    <property type="match status" value="1"/>
</dbReference>
<dbReference type="Proteomes" id="UP000076959">
    <property type="component" value="Unassembled WGS sequence"/>
</dbReference>
<evidence type="ECO:0000256" key="2">
    <source>
        <dbReference type="PROSITE-ProRule" id="PRU00169"/>
    </source>
</evidence>
<feature type="domain" description="Response regulatory" evidence="3">
    <location>
        <begin position="6"/>
        <end position="120"/>
    </location>
</feature>
<dbReference type="RefSeq" id="WP_063706547.1">
    <property type="nucleotide sequence ID" value="NZ_LUUB01000097.1"/>
</dbReference>
<feature type="modified residue" description="4-aspartylphosphate" evidence="2">
    <location>
        <position position="55"/>
    </location>
</feature>